<evidence type="ECO:0000313" key="2">
    <source>
        <dbReference type="Proteomes" id="UP000824239"/>
    </source>
</evidence>
<proteinExistence type="predicted"/>
<evidence type="ECO:0000313" key="1">
    <source>
        <dbReference type="EMBL" id="HIR50278.1"/>
    </source>
</evidence>
<accession>A0A9D1DGP6</accession>
<protein>
    <submittedName>
        <fullName evidence="1">Uncharacterized protein</fullName>
    </submittedName>
</protein>
<dbReference type="Proteomes" id="UP000824239">
    <property type="component" value="Unassembled WGS sequence"/>
</dbReference>
<reference evidence="1" key="1">
    <citation type="submission" date="2020-10" db="EMBL/GenBank/DDBJ databases">
        <authorList>
            <person name="Gilroy R."/>
        </authorList>
    </citation>
    <scope>NUCLEOTIDE SEQUENCE</scope>
    <source>
        <strain evidence="1">ChiBcec15-4380</strain>
    </source>
</reference>
<organism evidence="1 2">
    <name type="scientific">Candidatus Avoscillospira avicola</name>
    <dbReference type="NCBI Taxonomy" id="2840706"/>
    <lineage>
        <taxon>Bacteria</taxon>
        <taxon>Bacillati</taxon>
        <taxon>Bacillota</taxon>
        <taxon>Clostridia</taxon>
        <taxon>Eubacteriales</taxon>
        <taxon>Oscillospiraceae</taxon>
        <taxon>Oscillospiraceae incertae sedis</taxon>
        <taxon>Candidatus Avoscillospira</taxon>
    </lineage>
</organism>
<dbReference type="AlphaFoldDB" id="A0A9D1DGP6"/>
<comment type="caution">
    <text evidence="1">The sequence shown here is derived from an EMBL/GenBank/DDBJ whole genome shotgun (WGS) entry which is preliminary data.</text>
</comment>
<dbReference type="EMBL" id="DVHE01000022">
    <property type="protein sequence ID" value="HIR50278.1"/>
    <property type="molecule type" value="Genomic_DNA"/>
</dbReference>
<gene>
    <name evidence="1" type="ORF">IAA53_03180</name>
</gene>
<name>A0A9D1DGP6_9FIRM</name>
<reference evidence="1" key="2">
    <citation type="journal article" date="2021" name="PeerJ">
        <title>Extensive microbial diversity within the chicken gut microbiome revealed by metagenomics and culture.</title>
        <authorList>
            <person name="Gilroy R."/>
            <person name="Ravi A."/>
            <person name="Getino M."/>
            <person name="Pursley I."/>
            <person name="Horton D.L."/>
            <person name="Alikhan N.F."/>
            <person name="Baker D."/>
            <person name="Gharbi K."/>
            <person name="Hall N."/>
            <person name="Watson M."/>
            <person name="Adriaenssens E.M."/>
            <person name="Foster-Nyarko E."/>
            <person name="Jarju S."/>
            <person name="Secka A."/>
            <person name="Antonio M."/>
            <person name="Oren A."/>
            <person name="Chaudhuri R.R."/>
            <person name="La Ragione R."/>
            <person name="Hildebrand F."/>
            <person name="Pallen M.J."/>
        </authorList>
    </citation>
    <scope>NUCLEOTIDE SEQUENCE</scope>
    <source>
        <strain evidence="1">ChiBcec15-4380</strain>
    </source>
</reference>
<sequence>MKPMTLGRAIAVCKSINSPDPFADVEEKREAIRTILGAATLNSMTKHDLLRVMRWMWEQRFAK</sequence>